<comment type="caution">
    <text evidence="1">The sequence shown here is derived from an EMBL/GenBank/DDBJ whole genome shotgun (WGS) entry which is preliminary data.</text>
</comment>
<evidence type="ECO:0000313" key="2">
    <source>
        <dbReference type="Proteomes" id="UP001149090"/>
    </source>
</evidence>
<accession>A0A9Q0LQK2</accession>
<proteinExistence type="predicted"/>
<reference evidence="1" key="1">
    <citation type="submission" date="2022-10" db="EMBL/GenBank/DDBJ databases">
        <title>Novel sulphate-reducing endosymbionts in the free-living metamonad Anaeramoeba.</title>
        <authorList>
            <person name="Jerlstrom-Hultqvist J."/>
            <person name="Cepicka I."/>
            <person name="Gallot-Lavallee L."/>
            <person name="Salas-Leiva D."/>
            <person name="Curtis B.A."/>
            <person name="Zahonova K."/>
            <person name="Pipaliya S."/>
            <person name="Dacks J."/>
            <person name="Roger A.J."/>
        </authorList>
    </citation>
    <scope>NUCLEOTIDE SEQUENCE</scope>
    <source>
        <strain evidence="1">BMAN</strain>
    </source>
</reference>
<organism evidence="1 2">
    <name type="scientific">Anaeramoeba ignava</name>
    <name type="common">Anaerobic marine amoeba</name>
    <dbReference type="NCBI Taxonomy" id="1746090"/>
    <lineage>
        <taxon>Eukaryota</taxon>
        <taxon>Metamonada</taxon>
        <taxon>Anaeramoebidae</taxon>
        <taxon>Anaeramoeba</taxon>
    </lineage>
</organism>
<dbReference type="AlphaFoldDB" id="A0A9Q0LQK2"/>
<keyword evidence="2" id="KW-1185">Reference proteome</keyword>
<dbReference type="EMBL" id="JAPDFW010000055">
    <property type="protein sequence ID" value="KAJ5077976.1"/>
    <property type="molecule type" value="Genomic_DNA"/>
</dbReference>
<protein>
    <submittedName>
        <fullName evidence="1">Uncharacterized protein</fullName>
    </submittedName>
</protein>
<dbReference type="Proteomes" id="UP001149090">
    <property type="component" value="Unassembled WGS sequence"/>
</dbReference>
<sequence length="257" mass="30091">MTETQQKKQISTQIQNNFATGSFLNNAKLLVANEKKSSVVKIMGNNVQIEILEKEKIQINLKIDKLQFTIESNNDLILYDKLNQERYELELPNETERDILYNSLKLLERYDSDFRRISKGFLTESRFILTVVLMNCEDILIAQFLFRCINGFNRSKTNLTLLEKVESNDIQFLMNQKENNQSTLKNKLFNIASENPILNPKDFKNKNLLFKTKQMDESGSRIIDNNIIIVFSKFGFTIFSSQKVRFHKFKPENHVSN</sequence>
<name>A0A9Q0LQK2_ANAIG</name>
<gene>
    <name evidence="1" type="ORF">M0811_05233</name>
</gene>
<evidence type="ECO:0000313" key="1">
    <source>
        <dbReference type="EMBL" id="KAJ5077976.1"/>
    </source>
</evidence>